<dbReference type="KEGG" id="kgn:GY169_11160"/>
<name>A0A6G9RM12_9ENTR</name>
<evidence type="ECO:0000256" key="1">
    <source>
        <dbReference type="SAM" id="SignalP"/>
    </source>
</evidence>
<proteinExistence type="predicted"/>
<keyword evidence="3" id="KW-1185">Reference proteome</keyword>
<dbReference type="RefSeq" id="WP_167575775.1">
    <property type="nucleotide sequence ID" value="NZ_CP050321.1"/>
</dbReference>
<evidence type="ECO:0000313" key="3">
    <source>
        <dbReference type="Proteomes" id="UP000503580"/>
    </source>
</evidence>
<feature type="chain" id="PRO_5026295994" evidence="1">
    <location>
        <begin position="24"/>
        <end position="78"/>
    </location>
</feature>
<keyword evidence="1" id="KW-0732">Signal</keyword>
<dbReference type="EMBL" id="CP050321">
    <property type="protein sequence ID" value="QIR27325.1"/>
    <property type="molecule type" value="Genomic_DNA"/>
</dbReference>
<evidence type="ECO:0000313" key="2">
    <source>
        <dbReference type="EMBL" id="QIR27325.1"/>
    </source>
</evidence>
<accession>A0A6G9RM12</accession>
<feature type="signal peptide" evidence="1">
    <location>
        <begin position="1"/>
        <end position="23"/>
    </location>
</feature>
<gene>
    <name evidence="2" type="ORF">GY169_11160</name>
</gene>
<sequence>MKKSIVCSAVAAAALMGTGIYYSAGRIAACDGDNHVTAACLAEAWDAEKVNFIPQYDPNHYVSDPTTDSIFAASKPKR</sequence>
<organism evidence="2 3">
    <name type="scientific">Kluyvera genomosp. 3</name>
    <dbReference type="NCBI Taxonomy" id="2774055"/>
    <lineage>
        <taxon>Bacteria</taxon>
        <taxon>Pseudomonadati</taxon>
        <taxon>Pseudomonadota</taxon>
        <taxon>Gammaproteobacteria</taxon>
        <taxon>Enterobacterales</taxon>
        <taxon>Enterobacteriaceae</taxon>
        <taxon>Kluyvera</taxon>
    </lineage>
</organism>
<dbReference type="Proteomes" id="UP000503580">
    <property type="component" value="Chromosome"/>
</dbReference>
<dbReference type="AlphaFoldDB" id="A0A6G9RM12"/>
<reference evidence="2 3" key="1">
    <citation type="submission" date="2020-02" db="EMBL/GenBank/DDBJ databases">
        <title>Whole genome PO2S7.</title>
        <authorList>
            <person name="Singha K.M."/>
        </authorList>
    </citation>
    <scope>NUCLEOTIDE SEQUENCE [LARGE SCALE GENOMIC DNA]</scope>
    <source>
        <strain evidence="2 3">PO2S7</strain>
    </source>
</reference>
<protein>
    <submittedName>
        <fullName evidence="2">Uncharacterized protein</fullName>
    </submittedName>
</protein>